<feature type="domain" description="Atg6/beclin coiled-coil" evidence="4">
    <location>
        <begin position="67"/>
        <end position="193"/>
    </location>
</feature>
<evidence type="ECO:0000256" key="1">
    <source>
        <dbReference type="ARBA" id="ARBA00005965"/>
    </source>
</evidence>
<dbReference type="InterPro" id="IPR007243">
    <property type="entry name" value="Atg6/Beclin"/>
</dbReference>
<organism evidence="5 6">
    <name type="scientific">Mesorhabditis spiculigera</name>
    <dbReference type="NCBI Taxonomy" id="96644"/>
    <lineage>
        <taxon>Eukaryota</taxon>
        <taxon>Metazoa</taxon>
        <taxon>Ecdysozoa</taxon>
        <taxon>Nematoda</taxon>
        <taxon>Chromadorea</taxon>
        <taxon>Rhabditida</taxon>
        <taxon>Rhabditina</taxon>
        <taxon>Rhabditomorpha</taxon>
        <taxon>Rhabditoidea</taxon>
        <taxon>Rhabditidae</taxon>
        <taxon>Mesorhabditinae</taxon>
        <taxon>Mesorhabditis</taxon>
    </lineage>
</organism>
<evidence type="ECO:0000256" key="2">
    <source>
        <dbReference type="SAM" id="Coils"/>
    </source>
</evidence>
<feature type="non-terminal residue" evidence="5">
    <location>
        <position position="1"/>
    </location>
</feature>
<dbReference type="Pfam" id="PF17675">
    <property type="entry name" value="APG6_N"/>
    <property type="match status" value="1"/>
</dbReference>
<name>A0AA36CSS3_9BILA</name>
<dbReference type="GO" id="GO:0043548">
    <property type="term" value="F:phosphatidylinositol 3-kinase binding"/>
    <property type="evidence" value="ECO:0007669"/>
    <property type="project" value="TreeGrafter"/>
</dbReference>
<feature type="domain" description="Atg6 BARA" evidence="3">
    <location>
        <begin position="200"/>
        <end position="372"/>
    </location>
</feature>
<dbReference type="Gene3D" id="1.10.418.40">
    <property type="entry name" value="Autophagy protein 6/Beclin 1"/>
    <property type="match status" value="1"/>
</dbReference>
<dbReference type="GO" id="GO:0045324">
    <property type="term" value="P:late endosome to vacuole transport"/>
    <property type="evidence" value="ECO:0007669"/>
    <property type="project" value="TreeGrafter"/>
</dbReference>
<dbReference type="Proteomes" id="UP001177023">
    <property type="component" value="Unassembled WGS sequence"/>
</dbReference>
<dbReference type="EMBL" id="CATQJA010002617">
    <property type="protein sequence ID" value="CAJ0573338.1"/>
    <property type="molecule type" value="Genomic_DNA"/>
</dbReference>
<dbReference type="Pfam" id="PF04111">
    <property type="entry name" value="APG6"/>
    <property type="match status" value="1"/>
</dbReference>
<dbReference type="GO" id="GO:0006995">
    <property type="term" value="P:cellular response to nitrogen starvation"/>
    <property type="evidence" value="ECO:0007669"/>
    <property type="project" value="TreeGrafter"/>
</dbReference>
<comment type="caution">
    <text evidence="5">The sequence shown here is derived from an EMBL/GenBank/DDBJ whole genome shotgun (WGS) entry which is preliminary data.</text>
</comment>
<gene>
    <name evidence="5" type="ORF">MSPICULIGERA_LOCUS11699</name>
</gene>
<keyword evidence="6" id="KW-1185">Reference proteome</keyword>
<dbReference type="GO" id="GO:0000045">
    <property type="term" value="P:autophagosome assembly"/>
    <property type="evidence" value="ECO:0007669"/>
    <property type="project" value="TreeGrafter"/>
</dbReference>
<dbReference type="PANTHER" id="PTHR12768">
    <property type="entry name" value="BECLIN 1"/>
    <property type="match status" value="1"/>
</dbReference>
<protein>
    <recommendedName>
        <fullName evidence="7">Autophagy-related protein 6</fullName>
    </recommendedName>
</protein>
<dbReference type="GO" id="GO:0030674">
    <property type="term" value="F:protein-macromolecule adaptor activity"/>
    <property type="evidence" value="ECO:0007669"/>
    <property type="project" value="TreeGrafter"/>
</dbReference>
<dbReference type="AlphaFoldDB" id="A0AA36CSS3"/>
<reference evidence="5" key="1">
    <citation type="submission" date="2023-06" db="EMBL/GenBank/DDBJ databases">
        <authorList>
            <person name="Delattre M."/>
        </authorList>
    </citation>
    <scope>NUCLEOTIDE SEQUENCE</scope>
    <source>
        <strain evidence="5">AF72</strain>
    </source>
</reference>
<dbReference type="InterPro" id="IPR041691">
    <property type="entry name" value="Atg6/beclin_CC"/>
</dbReference>
<proteinExistence type="inferred from homology"/>
<dbReference type="GO" id="GO:0000423">
    <property type="term" value="P:mitophagy"/>
    <property type="evidence" value="ECO:0007669"/>
    <property type="project" value="TreeGrafter"/>
</dbReference>
<dbReference type="InterPro" id="IPR038274">
    <property type="entry name" value="Atg6/Beclin_C_sf"/>
</dbReference>
<sequence length="379" mass="42523">MHNHEQPSNEPRYTCLNCSGALKVEPQTPRSSRHSREIDPAILTQDTGEARNLIQIISDSEAPQSSPICQNCLNALMGGMEEQYNRLSNECNELSRLIEGLKACSGGPSGSARRRIDELRREEADLKQEIGKLAEDDRAAEAELAKAKAERDTASQRQQLQWSKFRNAHKKLLDIDEATRHSDAEKRYASEQLHRLTNRSALDLAFHIWADGSIGTINGFRLGRLPDENVDPKEINCAWGQAALLLDVLLNRMKIQPSMYKIVCVAGYSFIREVRPSGAGRELPLYISSGWRLFSGSTHGSDEGAAAFLDCLATLAAVLQSRNKLLPHTIKKDCLLYDNHQYSVKMQFNNEERWTKAMKCMLSNLKAALVHVNLCHINE</sequence>
<evidence type="ECO:0000313" key="5">
    <source>
        <dbReference type="EMBL" id="CAJ0573338.1"/>
    </source>
</evidence>
<dbReference type="PANTHER" id="PTHR12768:SF4">
    <property type="entry name" value="BECLIN-1"/>
    <property type="match status" value="1"/>
</dbReference>
<evidence type="ECO:0000259" key="3">
    <source>
        <dbReference type="Pfam" id="PF04111"/>
    </source>
</evidence>
<comment type="similarity">
    <text evidence="1">Belongs to the beclin family.</text>
</comment>
<evidence type="ECO:0000259" key="4">
    <source>
        <dbReference type="Pfam" id="PF17675"/>
    </source>
</evidence>
<dbReference type="GO" id="GO:0034272">
    <property type="term" value="C:phosphatidylinositol 3-kinase complex, class III, type II"/>
    <property type="evidence" value="ECO:0007669"/>
    <property type="project" value="TreeGrafter"/>
</dbReference>
<dbReference type="GO" id="GO:0000407">
    <property type="term" value="C:phagophore assembly site"/>
    <property type="evidence" value="ECO:0007669"/>
    <property type="project" value="TreeGrafter"/>
</dbReference>
<dbReference type="InterPro" id="IPR040455">
    <property type="entry name" value="Atg6_BARA"/>
</dbReference>
<evidence type="ECO:0008006" key="7">
    <source>
        <dbReference type="Google" id="ProtNLM"/>
    </source>
</evidence>
<accession>A0AA36CSS3</accession>
<dbReference type="GO" id="GO:0034271">
    <property type="term" value="C:phosphatidylinositol 3-kinase complex, class III, type I"/>
    <property type="evidence" value="ECO:0007669"/>
    <property type="project" value="TreeGrafter"/>
</dbReference>
<feature type="coiled-coil region" evidence="2">
    <location>
        <begin position="77"/>
        <end position="159"/>
    </location>
</feature>
<evidence type="ECO:0000313" key="6">
    <source>
        <dbReference type="Proteomes" id="UP001177023"/>
    </source>
</evidence>
<keyword evidence="2" id="KW-0175">Coiled coil</keyword>